<dbReference type="EMBL" id="QUOV01000001">
    <property type="protein sequence ID" value="REL36232.1"/>
    <property type="molecule type" value="Genomic_DNA"/>
</dbReference>
<gene>
    <name evidence="1" type="ORF">DXX92_13390</name>
</gene>
<sequence>MFKFYSEQIVTFANLSELYLHFDQLAEHDADADTLFASSYIRGFIALVASESGDESQPLSSQLATSVTAQLSKAKAELSPQDQVIVSNYWQSLLTSFSL</sequence>
<comment type="caution">
    <text evidence="1">The sequence shown here is derived from an EMBL/GenBank/DDBJ whole genome shotgun (WGS) entry which is preliminary data.</text>
</comment>
<evidence type="ECO:0000313" key="1">
    <source>
        <dbReference type="EMBL" id="REL36232.1"/>
    </source>
</evidence>
<protein>
    <recommendedName>
        <fullName evidence="3">YfcL family protein</fullName>
    </recommendedName>
</protein>
<evidence type="ECO:0008006" key="3">
    <source>
        <dbReference type="Google" id="ProtNLM"/>
    </source>
</evidence>
<accession>A0A3E0UKG7</accession>
<evidence type="ECO:0000313" key="2">
    <source>
        <dbReference type="Proteomes" id="UP000256999"/>
    </source>
</evidence>
<dbReference type="InterPro" id="IPR014987">
    <property type="entry name" value="UPF_YfcL"/>
</dbReference>
<dbReference type="OrthoDB" id="5600394at2"/>
<dbReference type="AlphaFoldDB" id="A0A3E0UKG7"/>
<reference evidence="1 2" key="1">
    <citation type="submission" date="2018-08" db="EMBL/GenBank/DDBJ databases">
        <title>Thalassotalea euphylliae genome.</title>
        <authorList>
            <person name="Summers S."/>
            <person name="Rice S.A."/>
            <person name="Freckelton M.L."/>
            <person name="Nedved B.T."/>
            <person name="Hadfield M.G."/>
        </authorList>
    </citation>
    <scope>NUCLEOTIDE SEQUENCE [LARGE SCALE GENOMIC DNA]</scope>
    <source>
        <strain evidence="1 2">H2</strain>
    </source>
</reference>
<proteinExistence type="predicted"/>
<dbReference type="Proteomes" id="UP000256999">
    <property type="component" value="Unassembled WGS sequence"/>
</dbReference>
<dbReference type="Pfam" id="PF08891">
    <property type="entry name" value="YfcL"/>
    <property type="match status" value="1"/>
</dbReference>
<organism evidence="1 2">
    <name type="scientific">Thalassotalea euphylliae</name>
    <dbReference type="NCBI Taxonomy" id="1655234"/>
    <lineage>
        <taxon>Bacteria</taxon>
        <taxon>Pseudomonadati</taxon>
        <taxon>Pseudomonadota</taxon>
        <taxon>Gammaproteobacteria</taxon>
        <taxon>Alteromonadales</taxon>
        <taxon>Colwelliaceae</taxon>
        <taxon>Thalassotalea</taxon>
    </lineage>
</organism>
<name>A0A3E0UKG7_9GAMM</name>